<evidence type="ECO:0000313" key="5">
    <source>
        <dbReference type="EMBL" id="AEW05562.1"/>
    </source>
</evidence>
<proteinExistence type="predicted"/>
<dbReference type="CDD" id="cd01335">
    <property type="entry name" value="Radical_SAM"/>
    <property type="match status" value="1"/>
</dbReference>
<evidence type="ECO:0000256" key="2">
    <source>
        <dbReference type="ARBA" id="ARBA00023004"/>
    </source>
</evidence>
<dbReference type="SMART" id="SM00729">
    <property type="entry name" value="Elp3"/>
    <property type="match status" value="1"/>
</dbReference>
<dbReference type="EMBL" id="CP003179">
    <property type="protein sequence ID" value="AEW05562.1"/>
    <property type="molecule type" value="Genomic_DNA"/>
</dbReference>
<dbReference type="Proteomes" id="UP000005439">
    <property type="component" value="Chromosome"/>
</dbReference>
<dbReference type="Pfam" id="PF04055">
    <property type="entry name" value="Radical_SAM"/>
    <property type="match status" value="1"/>
</dbReference>
<dbReference type="InterPro" id="IPR007197">
    <property type="entry name" value="rSAM"/>
</dbReference>
<evidence type="ECO:0000259" key="4">
    <source>
        <dbReference type="PROSITE" id="PS51918"/>
    </source>
</evidence>
<reference evidence="6" key="1">
    <citation type="submission" date="2011-12" db="EMBL/GenBank/DDBJ databases">
        <title>The complete genome of chromosome of Sulfobacillus acidophilus DSM 10332.</title>
        <authorList>
            <person name="Lucas S."/>
            <person name="Han J."/>
            <person name="Lapidus A."/>
            <person name="Bruce D."/>
            <person name="Goodwin L."/>
            <person name="Pitluck S."/>
            <person name="Peters L."/>
            <person name="Kyrpides N."/>
            <person name="Mavromatis K."/>
            <person name="Ivanova N."/>
            <person name="Mikhailova N."/>
            <person name="Chertkov O."/>
            <person name="Saunders E."/>
            <person name="Detter J.C."/>
            <person name="Tapia R."/>
            <person name="Han C."/>
            <person name="Land M."/>
            <person name="Hauser L."/>
            <person name="Markowitz V."/>
            <person name="Cheng J.-F."/>
            <person name="Hugenholtz P."/>
            <person name="Woyke T."/>
            <person name="Wu D."/>
            <person name="Pukall R."/>
            <person name="Gehrich-Schroeter G."/>
            <person name="Schneider S."/>
            <person name="Klenk H.-P."/>
            <person name="Eisen J.A."/>
        </authorList>
    </citation>
    <scope>NUCLEOTIDE SEQUENCE [LARGE SCALE GENOMIC DNA]</scope>
    <source>
        <strain evidence="6">ATCC 700253 / DSM 10332 / NAL</strain>
    </source>
</reference>
<evidence type="ECO:0000256" key="3">
    <source>
        <dbReference type="ARBA" id="ARBA00023014"/>
    </source>
</evidence>
<dbReference type="GO" id="GO:0046872">
    <property type="term" value="F:metal ion binding"/>
    <property type="evidence" value="ECO:0007669"/>
    <property type="project" value="UniProtKB-KW"/>
</dbReference>
<sequence length="301" mass="34118">MPTRQIREWQAGQALNRAPNGIHFGFHYSLNPYRGCAHACRYCYARESHRYLDLNLAEDFETRLFAKENLPRRLGAELKKIPVARQIAIGTVTDPYQPLESRHRLTEEALKVLTESGHPFTVTTKSPLILRDLELLAVLGRRRQVAVNISLITLDKALLRILEPATAPPARRLETIRRLRAADIPVGLFLAPIIPGLTDRPGEIEELATAAIEAGAAWVMAAPARLSPPLKAYFLNRLRETHPESARMLASLYEDRQTPPSAYYDRLRRRIDPVLARHGVSPKPLMPVAYEIVRQTRFVFD</sequence>
<dbReference type="GO" id="GO:0003824">
    <property type="term" value="F:catalytic activity"/>
    <property type="evidence" value="ECO:0007669"/>
    <property type="project" value="InterPro"/>
</dbReference>
<reference evidence="5 6" key="2">
    <citation type="journal article" date="2012" name="Stand. Genomic Sci.">
        <title>Complete genome sequence of the moderately thermophilic mineral-sulfide-oxidizing firmicute Sulfobacillus acidophilus type strain (NAL(T)).</title>
        <authorList>
            <person name="Anderson I."/>
            <person name="Chertkov O."/>
            <person name="Chen A."/>
            <person name="Saunders E."/>
            <person name="Lapidus A."/>
            <person name="Nolan M."/>
            <person name="Lucas S."/>
            <person name="Hammon N."/>
            <person name="Deshpande S."/>
            <person name="Cheng J.F."/>
            <person name="Han C."/>
            <person name="Tapia R."/>
            <person name="Goodwin L.A."/>
            <person name="Pitluck S."/>
            <person name="Liolios K."/>
            <person name="Pagani I."/>
            <person name="Ivanova N."/>
            <person name="Mikhailova N."/>
            <person name="Pati A."/>
            <person name="Palaniappan K."/>
            <person name="Land M."/>
            <person name="Pan C."/>
            <person name="Rohde M."/>
            <person name="Pukall R."/>
            <person name="Goker M."/>
            <person name="Detter J.C."/>
            <person name="Woyke T."/>
            <person name="Bristow J."/>
            <person name="Eisen J.A."/>
            <person name="Markowitz V."/>
            <person name="Hugenholtz P."/>
            <person name="Kyrpides N.C."/>
            <person name="Klenk H.P."/>
            <person name="Mavromatis K."/>
        </authorList>
    </citation>
    <scope>NUCLEOTIDE SEQUENCE [LARGE SCALE GENOMIC DNA]</scope>
    <source>
        <strain evidence="6">ATCC 700253 / DSM 10332 / NAL</strain>
    </source>
</reference>
<dbReference type="Gene3D" id="3.80.30.30">
    <property type="match status" value="1"/>
</dbReference>
<keyword evidence="6" id="KW-1185">Reference proteome</keyword>
<keyword evidence="3" id="KW-0411">Iron-sulfur</keyword>
<dbReference type="InterPro" id="IPR006638">
    <property type="entry name" value="Elp3/MiaA/NifB-like_rSAM"/>
</dbReference>
<dbReference type="SFLD" id="SFLDS00029">
    <property type="entry name" value="Radical_SAM"/>
    <property type="match status" value="1"/>
</dbReference>
<protein>
    <submittedName>
        <fullName evidence="5">Radical SAM domain protein</fullName>
    </submittedName>
</protein>
<dbReference type="PATRIC" id="fig|679936.5.peg.2137"/>
<dbReference type="KEGG" id="sap:Sulac_2072"/>
<dbReference type="PANTHER" id="PTHR43432:SF3">
    <property type="entry name" value="SLR0285 PROTEIN"/>
    <property type="match status" value="1"/>
</dbReference>
<dbReference type="PROSITE" id="PS51918">
    <property type="entry name" value="RADICAL_SAM"/>
    <property type="match status" value="1"/>
</dbReference>
<keyword evidence="2" id="KW-0408">Iron</keyword>
<evidence type="ECO:0000256" key="1">
    <source>
        <dbReference type="ARBA" id="ARBA00022723"/>
    </source>
</evidence>
<accession>G8TSU7</accession>
<dbReference type="PANTHER" id="PTHR43432">
    <property type="entry name" value="SLR0285 PROTEIN"/>
    <property type="match status" value="1"/>
</dbReference>
<dbReference type="SFLD" id="SFLDG01084">
    <property type="entry name" value="Uncharacterised_Radical_SAM_Su"/>
    <property type="match status" value="1"/>
</dbReference>
<dbReference type="HOGENOM" id="CLU_015525_2_0_9"/>
<name>G8TSU7_SULAD</name>
<dbReference type="InterPro" id="IPR058240">
    <property type="entry name" value="rSAM_sf"/>
</dbReference>
<feature type="domain" description="Radical SAM core" evidence="4">
    <location>
        <begin position="22"/>
        <end position="283"/>
    </location>
</feature>
<dbReference type="GO" id="GO:0051536">
    <property type="term" value="F:iron-sulfur cluster binding"/>
    <property type="evidence" value="ECO:0007669"/>
    <property type="project" value="UniProtKB-KW"/>
</dbReference>
<dbReference type="AlphaFoldDB" id="G8TSU7"/>
<dbReference type="SUPFAM" id="SSF102114">
    <property type="entry name" value="Radical SAM enzymes"/>
    <property type="match status" value="1"/>
</dbReference>
<keyword evidence="1" id="KW-0479">Metal-binding</keyword>
<gene>
    <name evidence="5" type="ordered locus">Sulac_2072</name>
</gene>
<evidence type="ECO:0000313" key="6">
    <source>
        <dbReference type="Proteomes" id="UP000005439"/>
    </source>
</evidence>
<organism evidence="5 6">
    <name type="scientific">Sulfobacillus acidophilus (strain ATCC 700253 / DSM 10332 / NAL)</name>
    <dbReference type="NCBI Taxonomy" id="679936"/>
    <lineage>
        <taxon>Bacteria</taxon>
        <taxon>Bacillati</taxon>
        <taxon>Bacillota</taxon>
        <taxon>Clostridia</taxon>
        <taxon>Eubacteriales</taxon>
        <taxon>Clostridiales Family XVII. Incertae Sedis</taxon>
        <taxon>Sulfobacillus</taxon>
    </lineage>
</organism>
<dbReference type="InterPro" id="IPR040086">
    <property type="entry name" value="MJ0683-like"/>
</dbReference>